<dbReference type="InterPro" id="IPR038765">
    <property type="entry name" value="Papain-like_cys_pep_sf"/>
</dbReference>
<gene>
    <name evidence="8" type="ORF">P9850_14680</name>
</gene>
<dbReference type="Pfam" id="PF00877">
    <property type="entry name" value="NLPC_P60"/>
    <property type="match status" value="1"/>
</dbReference>
<organism evidence="8 9">
    <name type="scientific">Anoxybacteroides rupiense</name>
    <dbReference type="NCBI Taxonomy" id="311460"/>
    <lineage>
        <taxon>Bacteria</taxon>
        <taxon>Bacillati</taxon>
        <taxon>Bacillota</taxon>
        <taxon>Bacilli</taxon>
        <taxon>Bacillales</taxon>
        <taxon>Anoxybacillaceae</taxon>
        <taxon>Anoxybacteroides</taxon>
    </lineage>
</organism>
<feature type="domain" description="SLH" evidence="6">
    <location>
        <begin position="153"/>
        <end position="216"/>
    </location>
</feature>
<sequence>MRRKLLLAMLMCGGVWWMGHSPAHAAVNYDKIIPASKKYIGVPYQWGGTTAKGFDCSGFIRHVYSSLGIDIPRTTTEMYRMGTSVKKSDLRTGDLVFFNTSGSGVSHAGIYIGDGQFIHSASSKGVMVSSVNDPYYWGKRYVGAKRVLAYRLQPGRFQDIPSSYWAYDEIRTLSEDGLILGYENSYFKPNEPITRAEVASYLGEYLQLDLSNRSAIFRDVPSEHWAVGAVNAMQKKGYITGSGGSFRPEETLTRAQLAAILTRVFDLKQPAVDQSFTDVSPSFWAYKDIQALAASGITTGYEDGTFRPEDTVTRAQFAVFLYRAAHE</sequence>
<dbReference type="SUPFAM" id="SSF54001">
    <property type="entry name" value="Cysteine proteinases"/>
    <property type="match status" value="1"/>
</dbReference>
<dbReference type="Pfam" id="PF00395">
    <property type="entry name" value="SLH"/>
    <property type="match status" value="3"/>
</dbReference>
<evidence type="ECO:0000256" key="2">
    <source>
        <dbReference type="ARBA" id="ARBA00022670"/>
    </source>
</evidence>
<proteinExistence type="inferred from homology"/>
<reference evidence="8 9" key="1">
    <citation type="submission" date="2023-03" db="EMBL/GenBank/DDBJ databases">
        <title>Bacillus Genome Sequencing.</title>
        <authorList>
            <person name="Dunlap C."/>
        </authorList>
    </citation>
    <scope>NUCLEOTIDE SEQUENCE [LARGE SCALE GENOMIC DNA]</scope>
    <source>
        <strain evidence="8 9">NRS-38</strain>
    </source>
</reference>
<keyword evidence="3" id="KW-0378">Hydrolase</keyword>
<dbReference type="PROSITE" id="PS51272">
    <property type="entry name" value="SLH"/>
    <property type="match status" value="3"/>
</dbReference>
<evidence type="ECO:0000313" key="8">
    <source>
        <dbReference type="EMBL" id="MED5053045.1"/>
    </source>
</evidence>
<feature type="chain" id="PRO_5044852219" evidence="5">
    <location>
        <begin position="26"/>
        <end position="327"/>
    </location>
</feature>
<dbReference type="InterPro" id="IPR000064">
    <property type="entry name" value="NLP_P60_dom"/>
</dbReference>
<keyword evidence="4" id="KW-0788">Thiol protease</keyword>
<keyword evidence="2" id="KW-0645">Protease</keyword>
<dbReference type="GO" id="GO:0008234">
    <property type="term" value="F:cysteine-type peptidase activity"/>
    <property type="evidence" value="ECO:0007669"/>
    <property type="project" value="UniProtKB-KW"/>
</dbReference>
<feature type="domain" description="NlpC/P60" evidence="7">
    <location>
        <begin position="26"/>
        <end position="148"/>
    </location>
</feature>
<dbReference type="PANTHER" id="PTHR47053:SF1">
    <property type="entry name" value="MUREIN DD-ENDOPEPTIDASE MEPH-RELATED"/>
    <property type="match status" value="1"/>
</dbReference>
<dbReference type="RefSeq" id="WP_080861676.1">
    <property type="nucleotide sequence ID" value="NZ_JARTLI010000038.1"/>
</dbReference>
<feature type="domain" description="SLH" evidence="6">
    <location>
        <begin position="272"/>
        <end position="327"/>
    </location>
</feature>
<accession>A0ABD5IXH2</accession>
<evidence type="ECO:0000259" key="7">
    <source>
        <dbReference type="PROSITE" id="PS51935"/>
    </source>
</evidence>
<protein>
    <submittedName>
        <fullName evidence="8">S-layer homology domain-containing protein</fullName>
    </submittedName>
</protein>
<feature type="domain" description="SLH" evidence="6">
    <location>
        <begin position="217"/>
        <end position="271"/>
    </location>
</feature>
<evidence type="ECO:0000256" key="4">
    <source>
        <dbReference type="ARBA" id="ARBA00022807"/>
    </source>
</evidence>
<dbReference type="InterPro" id="IPR051202">
    <property type="entry name" value="Peptidase_C40"/>
</dbReference>
<dbReference type="Gene3D" id="3.90.1720.10">
    <property type="entry name" value="endopeptidase domain like (from Nostoc punctiforme)"/>
    <property type="match status" value="1"/>
</dbReference>
<dbReference type="AlphaFoldDB" id="A0ABD5IXH2"/>
<dbReference type="PANTHER" id="PTHR47053">
    <property type="entry name" value="MUREIN DD-ENDOPEPTIDASE MEPH-RELATED"/>
    <property type="match status" value="1"/>
</dbReference>
<dbReference type="PROSITE" id="PS51935">
    <property type="entry name" value="NLPC_P60"/>
    <property type="match status" value="1"/>
</dbReference>
<dbReference type="Proteomes" id="UP001339962">
    <property type="component" value="Unassembled WGS sequence"/>
</dbReference>
<dbReference type="EMBL" id="JARTLI010000038">
    <property type="protein sequence ID" value="MED5053045.1"/>
    <property type="molecule type" value="Genomic_DNA"/>
</dbReference>
<evidence type="ECO:0000256" key="1">
    <source>
        <dbReference type="ARBA" id="ARBA00007074"/>
    </source>
</evidence>
<evidence type="ECO:0000259" key="6">
    <source>
        <dbReference type="PROSITE" id="PS51272"/>
    </source>
</evidence>
<dbReference type="InterPro" id="IPR001119">
    <property type="entry name" value="SLH_dom"/>
</dbReference>
<evidence type="ECO:0000256" key="3">
    <source>
        <dbReference type="ARBA" id="ARBA00022801"/>
    </source>
</evidence>
<name>A0ABD5IXH2_9BACL</name>
<comment type="similarity">
    <text evidence="1">Belongs to the peptidase C40 family.</text>
</comment>
<keyword evidence="5" id="KW-0732">Signal</keyword>
<evidence type="ECO:0000313" key="9">
    <source>
        <dbReference type="Proteomes" id="UP001339962"/>
    </source>
</evidence>
<dbReference type="GO" id="GO:0006508">
    <property type="term" value="P:proteolysis"/>
    <property type="evidence" value="ECO:0007669"/>
    <property type="project" value="UniProtKB-KW"/>
</dbReference>
<comment type="caution">
    <text evidence="8">The sequence shown here is derived from an EMBL/GenBank/DDBJ whole genome shotgun (WGS) entry which is preliminary data.</text>
</comment>
<evidence type="ECO:0000256" key="5">
    <source>
        <dbReference type="SAM" id="SignalP"/>
    </source>
</evidence>
<feature type="signal peptide" evidence="5">
    <location>
        <begin position="1"/>
        <end position="25"/>
    </location>
</feature>